<dbReference type="AlphaFoldDB" id="A0A2K9NWH8"/>
<dbReference type="KEGG" id="bsto:C0V70_17505"/>
<organism evidence="1 2">
    <name type="scientific">Bacteriovorax stolpii</name>
    <name type="common">Bdellovibrio stolpii</name>
    <dbReference type="NCBI Taxonomy" id="960"/>
    <lineage>
        <taxon>Bacteria</taxon>
        <taxon>Pseudomonadati</taxon>
        <taxon>Bdellovibrionota</taxon>
        <taxon>Bacteriovoracia</taxon>
        <taxon>Bacteriovoracales</taxon>
        <taxon>Bacteriovoracaceae</taxon>
        <taxon>Bacteriovorax</taxon>
    </lineage>
</organism>
<name>A0A2K9NWH8_BACTC</name>
<sequence length="67" mass="7704">MQNTDNTPEQKEEIPRTTSGFLIFLFKKIIEKRKYWLLLVWCLLAALGLVLFLTGNGALLPAIYMAF</sequence>
<proteinExistence type="predicted"/>
<reference evidence="1 2" key="1">
    <citation type="submission" date="2018-01" db="EMBL/GenBank/DDBJ databases">
        <title>Complete genome sequence of Bacteriovorax stolpii DSM12778.</title>
        <authorList>
            <person name="Tang B."/>
            <person name="Chang J."/>
        </authorList>
    </citation>
    <scope>NUCLEOTIDE SEQUENCE [LARGE SCALE GENOMIC DNA]</scope>
    <source>
        <strain evidence="1 2">DSM 12778</strain>
    </source>
</reference>
<evidence type="ECO:0000313" key="2">
    <source>
        <dbReference type="Proteomes" id="UP000235584"/>
    </source>
</evidence>
<gene>
    <name evidence="1" type="ORF">C0V70_17505</name>
</gene>
<keyword evidence="2" id="KW-1185">Reference proteome</keyword>
<protein>
    <submittedName>
        <fullName evidence="1">Uncharacterized protein</fullName>
    </submittedName>
</protein>
<evidence type="ECO:0000313" key="1">
    <source>
        <dbReference type="EMBL" id="AUN99867.1"/>
    </source>
</evidence>
<accession>A0A2K9NWH8</accession>
<dbReference type="RefSeq" id="WP_102245156.1">
    <property type="nucleotide sequence ID" value="NZ_CP025704.1"/>
</dbReference>
<dbReference type="EMBL" id="CP025704">
    <property type="protein sequence ID" value="AUN99867.1"/>
    <property type="molecule type" value="Genomic_DNA"/>
</dbReference>
<dbReference type="Proteomes" id="UP000235584">
    <property type="component" value="Chromosome"/>
</dbReference>